<evidence type="ECO:0000313" key="1">
    <source>
        <dbReference type="EMBL" id="WMV34929.1"/>
    </source>
</evidence>
<evidence type="ECO:0000313" key="2">
    <source>
        <dbReference type="Proteomes" id="UP001234989"/>
    </source>
</evidence>
<keyword evidence="2" id="KW-1185">Reference proteome</keyword>
<name>A0AAF0TWJ6_SOLVR</name>
<sequence length="57" mass="6705">MAVQSKRVPNFILLHCLLQIFRSLPLEHFQSQFSYCSSPLPNAFFRESTNNFLLIIF</sequence>
<reference evidence="1" key="1">
    <citation type="submission" date="2023-08" db="EMBL/GenBank/DDBJ databases">
        <title>A de novo genome assembly of Solanum verrucosum Schlechtendal, a Mexican diploid species geographically isolated from the other diploid A-genome species in potato relatives.</title>
        <authorList>
            <person name="Hosaka K."/>
        </authorList>
    </citation>
    <scope>NUCLEOTIDE SEQUENCE</scope>
    <source>
        <tissue evidence="1">Young leaves</tissue>
    </source>
</reference>
<organism evidence="1 2">
    <name type="scientific">Solanum verrucosum</name>
    <dbReference type="NCBI Taxonomy" id="315347"/>
    <lineage>
        <taxon>Eukaryota</taxon>
        <taxon>Viridiplantae</taxon>
        <taxon>Streptophyta</taxon>
        <taxon>Embryophyta</taxon>
        <taxon>Tracheophyta</taxon>
        <taxon>Spermatophyta</taxon>
        <taxon>Magnoliopsida</taxon>
        <taxon>eudicotyledons</taxon>
        <taxon>Gunneridae</taxon>
        <taxon>Pentapetalae</taxon>
        <taxon>asterids</taxon>
        <taxon>lamiids</taxon>
        <taxon>Solanales</taxon>
        <taxon>Solanaceae</taxon>
        <taxon>Solanoideae</taxon>
        <taxon>Solaneae</taxon>
        <taxon>Solanum</taxon>
    </lineage>
</organism>
<dbReference type="AlphaFoldDB" id="A0AAF0TWJ6"/>
<dbReference type="Proteomes" id="UP001234989">
    <property type="component" value="Chromosome 6"/>
</dbReference>
<protein>
    <submittedName>
        <fullName evidence="1">Uncharacterized protein</fullName>
    </submittedName>
</protein>
<proteinExistence type="predicted"/>
<dbReference type="EMBL" id="CP133617">
    <property type="protein sequence ID" value="WMV34929.1"/>
    <property type="molecule type" value="Genomic_DNA"/>
</dbReference>
<gene>
    <name evidence="1" type="ORF">MTR67_028314</name>
</gene>
<accession>A0AAF0TWJ6</accession>